<comment type="similarity">
    <text evidence="1 6 9">Belongs to the pyrroline-5-carboxylate reductase family.</text>
</comment>
<dbReference type="HAMAP" id="MF_01925">
    <property type="entry name" value="P5C_reductase"/>
    <property type="match status" value="1"/>
</dbReference>
<evidence type="ECO:0000256" key="1">
    <source>
        <dbReference type="ARBA" id="ARBA00005525"/>
    </source>
</evidence>
<dbReference type="FunFam" id="1.10.3730.10:FF:000001">
    <property type="entry name" value="Pyrroline-5-carboxylate reductase"/>
    <property type="match status" value="1"/>
</dbReference>
<keyword evidence="2 6" id="KW-0641">Proline biosynthesis</keyword>
<dbReference type="PROSITE" id="PS00521">
    <property type="entry name" value="P5CR"/>
    <property type="match status" value="1"/>
</dbReference>
<dbReference type="InterPro" id="IPR053790">
    <property type="entry name" value="P5CR-like_CS"/>
</dbReference>
<evidence type="ECO:0000313" key="13">
    <source>
        <dbReference type="Proteomes" id="UP000001556"/>
    </source>
</evidence>
<dbReference type="Proteomes" id="UP000001556">
    <property type="component" value="Chromosome"/>
</dbReference>
<sequence>MLEGKTFFFVGAGNICESMIKGILSAGIVRPGEIRVANRSNTERLNYLRNYYGIVPVTDKQTAAAKADIIVLAMKPQDVFAALDELRDSTQENQIIISVLAGVPTSLIEDSLNTQIAVIRAMPNTSCAILESATGLSAGRFTTPNQLKLAEEIFCMMGEVVVVEEHLLDAVTGLSGSGPAYIYYLVEAMEKAGETAGIPRELARPLVLKTLLGAAKMLMETGENPEELRRQVTSPNGTTMAGINELNKGDFQNTLRKAILKATRRSQELGRVIIEKQYAQK</sequence>
<evidence type="ECO:0000259" key="11">
    <source>
        <dbReference type="Pfam" id="PF14748"/>
    </source>
</evidence>
<evidence type="ECO:0000313" key="12">
    <source>
        <dbReference type="EMBL" id="ABO49702.1"/>
    </source>
</evidence>
<keyword evidence="6 9" id="KW-0028">Amino-acid biosynthesis</keyword>
<dbReference type="KEGG" id="drm:Dred_1168"/>
<keyword evidence="6" id="KW-0963">Cytoplasm</keyword>
<feature type="domain" description="Pyrroline-5-carboxylate reductase catalytic N-terminal" evidence="10">
    <location>
        <begin position="9"/>
        <end position="102"/>
    </location>
</feature>
<dbReference type="UniPathway" id="UPA00098">
    <property type="reaction ID" value="UER00361"/>
</dbReference>
<keyword evidence="4 6" id="KW-0560">Oxidoreductase</keyword>
<accession>A4J3P9</accession>
<dbReference type="PANTHER" id="PTHR11645">
    <property type="entry name" value="PYRROLINE-5-CARBOXYLATE REDUCTASE"/>
    <property type="match status" value="1"/>
</dbReference>
<evidence type="ECO:0000256" key="7">
    <source>
        <dbReference type="NCBIfam" id="TIGR00112"/>
    </source>
</evidence>
<dbReference type="GO" id="GO:0005737">
    <property type="term" value="C:cytoplasm"/>
    <property type="evidence" value="ECO:0007669"/>
    <property type="project" value="UniProtKB-SubCell"/>
</dbReference>
<dbReference type="PANTHER" id="PTHR11645:SF49">
    <property type="entry name" value="PYRROLINE-5-CARBOXYLATE REDUCTASE 1"/>
    <property type="match status" value="1"/>
</dbReference>
<dbReference type="InterPro" id="IPR029036">
    <property type="entry name" value="P5CR_dimer"/>
</dbReference>
<reference evidence="12 13" key="1">
    <citation type="submission" date="2007-03" db="EMBL/GenBank/DDBJ databases">
        <title>Complete sequence of Desulfotomaculum reducens MI-1.</title>
        <authorList>
            <consortium name="US DOE Joint Genome Institute"/>
            <person name="Copeland A."/>
            <person name="Lucas S."/>
            <person name="Lapidus A."/>
            <person name="Barry K."/>
            <person name="Detter J.C."/>
            <person name="Glavina del Rio T."/>
            <person name="Hammon N."/>
            <person name="Israni S."/>
            <person name="Dalin E."/>
            <person name="Tice H."/>
            <person name="Pitluck S."/>
            <person name="Sims D."/>
            <person name="Brettin T."/>
            <person name="Bruce D."/>
            <person name="Han C."/>
            <person name="Tapia R."/>
            <person name="Schmutz J."/>
            <person name="Larimer F."/>
            <person name="Land M."/>
            <person name="Hauser L."/>
            <person name="Kyrpides N."/>
            <person name="Kim E."/>
            <person name="Tebo B.M."/>
            <person name="Richardson P."/>
        </authorList>
    </citation>
    <scope>NUCLEOTIDE SEQUENCE [LARGE SCALE GENOMIC DNA]</scope>
    <source>
        <strain evidence="12 13">MI-1</strain>
    </source>
</reference>
<dbReference type="Gene3D" id="1.10.3730.10">
    <property type="entry name" value="ProC C-terminal domain-like"/>
    <property type="match status" value="1"/>
</dbReference>
<dbReference type="InterPro" id="IPR028939">
    <property type="entry name" value="P5C_Rdtase_cat_N"/>
</dbReference>
<dbReference type="RefSeq" id="WP_011877528.1">
    <property type="nucleotide sequence ID" value="NC_009253.1"/>
</dbReference>
<evidence type="ECO:0000256" key="9">
    <source>
        <dbReference type="RuleBase" id="RU003903"/>
    </source>
</evidence>
<evidence type="ECO:0000259" key="10">
    <source>
        <dbReference type="Pfam" id="PF03807"/>
    </source>
</evidence>
<evidence type="ECO:0000256" key="8">
    <source>
        <dbReference type="PIRSR" id="PIRSR000193-1"/>
    </source>
</evidence>
<dbReference type="Pfam" id="PF14748">
    <property type="entry name" value="P5CR_dimer"/>
    <property type="match status" value="1"/>
</dbReference>
<dbReference type="InterPro" id="IPR036291">
    <property type="entry name" value="NAD(P)-bd_dom_sf"/>
</dbReference>
<dbReference type="STRING" id="349161.Dred_1168"/>
<organism evidence="12 13">
    <name type="scientific">Desulforamulus reducens (strain ATCC BAA-1160 / DSM 100696 / MI-1)</name>
    <name type="common">Desulfotomaculum reducens</name>
    <dbReference type="NCBI Taxonomy" id="349161"/>
    <lineage>
        <taxon>Bacteria</taxon>
        <taxon>Bacillati</taxon>
        <taxon>Bacillota</taxon>
        <taxon>Clostridia</taxon>
        <taxon>Eubacteriales</taxon>
        <taxon>Peptococcaceae</taxon>
        <taxon>Desulforamulus</taxon>
    </lineage>
</organism>
<dbReference type="InterPro" id="IPR000304">
    <property type="entry name" value="Pyrroline-COOH_reductase"/>
</dbReference>
<dbReference type="GO" id="GO:0004735">
    <property type="term" value="F:pyrroline-5-carboxylate reductase activity"/>
    <property type="evidence" value="ECO:0007669"/>
    <property type="project" value="UniProtKB-UniRule"/>
</dbReference>
<dbReference type="InterPro" id="IPR008927">
    <property type="entry name" value="6-PGluconate_DH-like_C_sf"/>
</dbReference>
<dbReference type="Gene3D" id="3.40.50.720">
    <property type="entry name" value="NAD(P)-binding Rossmann-like Domain"/>
    <property type="match status" value="1"/>
</dbReference>
<evidence type="ECO:0000256" key="2">
    <source>
        <dbReference type="ARBA" id="ARBA00022650"/>
    </source>
</evidence>
<dbReference type="PIRSF" id="PIRSF000193">
    <property type="entry name" value="Pyrrol-5-carb_rd"/>
    <property type="match status" value="1"/>
</dbReference>
<keyword evidence="3 6" id="KW-0521">NADP</keyword>
<dbReference type="Pfam" id="PF03807">
    <property type="entry name" value="F420_oxidored"/>
    <property type="match status" value="1"/>
</dbReference>
<feature type="domain" description="Pyrroline-5-carboxylate reductase dimerisation" evidence="11">
    <location>
        <begin position="165"/>
        <end position="269"/>
    </location>
</feature>
<comment type="catalytic activity">
    <reaction evidence="6">
        <text>L-proline + NAD(+) = (S)-1-pyrroline-5-carboxylate + NADH + 2 H(+)</text>
        <dbReference type="Rhea" id="RHEA:14105"/>
        <dbReference type="ChEBI" id="CHEBI:15378"/>
        <dbReference type="ChEBI" id="CHEBI:17388"/>
        <dbReference type="ChEBI" id="CHEBI:57540"/>
        <dbReference type="ChEBI" id="CHEBI:57945"/>
        <dbReference type="ChEBI" id="CHEBI:60039"/>
        <dbReference type="EC" id="1.5.1.2"/>
    </reaction>
</comment>
<evidence type="ECO:0000256" key="3">
    <source>
        <dbReference type="ARBA" id="ARBA00022857"/>
    </source>
</evidence>
<protein>
    <recommendedName>
        <fullName evidence="6 7">Pyrroline-5-carboxylate reductase</fullName>
        <shortName evidence="6">P5C reductase</shortName>
        <shortName evidence="6">P5CR</shortName>
        <ecNumber evidence="6 7">1.5.1.2</ecNumber>
    </recommendedName>
    <alternativeName>
        <fullName evidence="6">PCA reductase</fullName>
    </alternativeName>
</protein>
<gene>
    <name evidence="6" type="primary">proC</name>
    <name evidence="12" type="ordered locus">Dred_1168</name>
</gene>
<dbReference type="EMBL" id="CP000612">
    <property type="protein sequence ID" value="ABO49702.1"/>
    <property type="molecule type" value="Genomic_DNA"/>
</dbReference>
<dbReference type="GO" id="GO:0055129">
    <property type="term" value="P:L-proline biosynthetic process"/>
    <property type="evidence" value="ECO:0007669"/>
    <property type="project" value="UniProtKB-UniRule"/>
</dbReference>
<dbReference type="NCBIfam" id="TIGR00112">
    <property type="entry name" value="proC"/>
    <property type="match status" value="1"/>
</dbReference>
<dbReference type="AlphaFoldDB" id="A4J3P9"/>
<dbReference type="OrthoDB" id="9805754at2"/>
<evidence type="ECO:0000256" key="6">
    <source>
        <dbReference type="HAMAP-Rule" id="MF_01925"/>
    </source>
</evidence>
<keyword evidence="13" id="KW-1185">Reference proteome</keyword>
<dbReference type="eggNOG" id="COG0345">
    <property type="taxonomic scope" value="Bacteria"/>
</dbReference>
<feature type="binding site" evidence="8">
    <location>
        <begin position="73"/>
        <end position="76"/>
    </location>
    <ligand>
        <name>NADP(+)</name>
        <dbReference type="ChEBI" id="CHEBI:58349"/>
    </ligand>
</feature>
<name>A4J3P9_DESRM</name>
<comment type="pathway">
    <text evidence="6 9">Amino-acid biosynthesis; L-proline biosynthesis; L-proline from L-glutamate 5-semialdehyde: step 1/1.</text>
</comment>
<dbReference type="HOGENOM" id="CLU_042344_3_1_9"/>
<dbReference type="EC" id="1.5.1.2" evidence="6 7"/>
<comment type="catalytic activity">
    <reaction evidence="6 9">
        <text>L-proline + NADP(+) = (S)-1-pyrroline-5-carboxylate + NADPH + 2 H(+)</text>
        <dbReference type="Rhea" id="RHEA:14109"/>
        <dbReference type="ChEBI" id="CHEBI:15378"/>
        <dbReference type="ChEBI" id="CHEBI:17388"/>
        <dbReference type="ChEBI" id="CHEBI:57783"/>
        <dbReference type="ChEBI" id="CHEBI:58349"/>
        <dbReference type="ChEBI" id="CHEBI:60039"/>
        <dbReference type="EC" id="1.5.1.2"/>
    </reaction>
</comment>
<evidence type="ECO:0000256" key="4">
    <source>
        <dbReference type="ARBA" id="ARBA00023002"/>
    </source>
</evidence>
<proteinExistence type="inferred from homology"/>
<evidence type="ECO:0000256" key="5">
    <source>
        <dbReference type="ARBA" id="ARBA00058118"/>
    </source>
</evidence>
<comment type="subcellular location">
    <subcellularLocation>
        <location evidence="6">Cytoplasm</location>
    </subcellularLocation>
</comment>
<comment type="function">
    <text evidence="5 6">Catalyzes the reduction of 1-pyrroline-5-carboxylate (PCA) to L-proline.</text>
</comment>
<dbReference type="SUPFAM" id="SSF48179">
    <property type="entry name" value="6-phosphogluconate dehydrogenase C-terminal domain-like"/>
    <property type="match status" value="1"/>
</dbReference>
<dbReference type="SUPFAM" id="SSF51735">
    <property type="entry name" value="NAD(P)-binding Rossmann-fold domains"/>
    <property type="match status" value="1"/>
</dbReference>